<dbReference type="InterPro" id="IPR027843">
    <property type="entry name" value="DUF4440"/>
</dbReference>
<dbReference type="RefSeq" id="WP_338607322.1">
    <property type="nucleotide sequence ID" value="NZ_CP146275.1"/>
</dbReference>
<dbReference type="Gene3D" id="3.10.450.50">
    <property type="match status" value="1"/>
</dbReference>
<dbReference type="SUPFAM" id="SSF54427">
    <property type="entry name" value="NTF2-like"/>
    <property type="match status" value="1"/>
</dbReference>
<proteinExistence type="predicted"/>
<protein>
    <submittedName>
        <fullName evidence="2">DUF4440 domain-containing protein</fullName>
    </submittedName>
</protein>
<gene>
    <name evidence="2" type="ORF">V6617_12685</name>
</gene>
<keyword evidence="3" id="KW-1185">Reference proteome</keyword>
<dbReference type="InterPro" id="IPR032710">
    <property type="entry name" value="NTF2-like_dom_sf"/>
</dbReference>
<organism evidence="2 3">
    <name type="scientific">Pelagibacterium nitratireducens</name>
    <dbReference type="NCBI Taxonomy" id="1046114"/>
    <lineage>
        <taxon>Bacteria</taxon>
        <taxon>Pseudomonadati</taxon>
        <taxon>Pseudomonadota</taxon>
        <taxon>Alphaproteobacteria</taxon>
        <taxon>Hyphomicrobiales</taxon>
        <taxon>Devosiaceae</taxon>
        <taxon>Pelagibacterium</taxon>
    </lineage>
</organism>
<sequence length="128" mass="14103">MSDRQEIAAIYAVMAKMQAAWNTGDFAGYMKGFSNPDVIFVSRGQIQSDWQATLDHYERDYGGGPGRRGHLEFSDMNVVVLAPGVAQLVGAYTLVRDTGTQTGINTRILHKRAETGWVITLNHVSART</sequence>
<feature type="domain" description="DUF4440" evidence="1">
    <location>
        <begin position="12"/>
        <end position="119"/>
    </location>
</feature>
<dbReference type="Proteomes" id="UP001369958">
    <property type="component" value="Chromosome"/>
</dbReference>
<reference evidence="2 3" key="1">
    <citation type="submission" date="2024-02" db="EMBL/GenBank/DDBJ databases">
        <title>Complete genome sequence of Pelagibacterium nitratireducens ZH15.</title>
        <authorList>
            <person name="Zhao L.H."/>
        </authorList>
    </citation>
    <scope>NUCLEOTIDE SEQUENCE [LARGE SCALE GENOMIC DNA]</scope>
    <source>
        <strain evidence="2 3">ZH15</strain>
    </source>
</reference>
<evidence type="ECO:0000259" key="1">
    <source>
        <dbReference type="Pfam" id="PF14534"/>
    </source>
</evidence>
<dbReference type="EMBL" id="CP146275">
    <property type="protein sequence ID" value="WWT31861.1"/>
    <property type="molecule type" value="Genomic_DNA"/>
</dbReference>
<evidence type="ECO:0000313" key="3">
    <source>
        <dbReference type="Proteomes" id="UP001369958"/>
    </source>
</evidence>
<accession>A0ABZ2HW54</accession>
<evidence type="ECO:0000313" key="2">
    <source>
        <dbReference type="EMBL" id="WWT31861.1"/>
    </source>
</evidence>
<name>A0ABZ2HW54_9HYPH</name>
<dbReference type="Pfam" id="PF14534">
    <property type="entry name" value="DUF4440"/>
    <property type="match status" value="1"/>
</dbReference>